<accession>A0A1J1LRS3</accession>
<dbReference type="SMART" id="SM00507">
    <property type="entry name" value="HNHc"/>
    <property type="match status" value="1"/>
</dbReference>
<dbReference type="SUPFAM" id="SSF88697">
    <property type="entry name" value="PUA domain-like"/>
    <property type="match status" value="1"/>
</dbReference>
<dbReference type="RefSeq" id="WP_072722244.1">
    <property type="nucleotide sequence ID" value="NZ_LN889813.1"/>
</dbReference>
<proteinExistence type="predicted"/>
<dbReference type="AlphaFoldDB" id="A0A1J1LRS3"/>
<dbReference type="Gene3D" id="3.10.590.10">
    <property type="entry name" value="ph1033 like domains"/>
    <property type="match status" value="1"/>
</dbReference>
<organism evidence="2 3">
    <name type="scientific">Planktothrix tepida PCC 9214</name>
    <dbReference type="NCBI Taxonomy" id="671072"/>
    <lineage>
        <taxon>Bacteria</taxon>
        <taxon>Bacillati</taxon>
        <taxon>Cyanobacteriota</taxon>
        <taxon>Cyanophyceae</taxon>
        <taxon>Oscillatoriophycideae</taxon>
        <taxon>Oscillatoriales</taxon>
        <taxon>Microcoleaceae</taxon>
        <taxon>Planktothrix</taxon>
    </lineage>
</organism>
<dbReference type="GO" id="GO:0008270">
    <property type="term" value="F:zinc ion binding"/>
    <property type="evidence" value="ECO:0007669"/>
    <property type="project" value="InterPro"/>
</dbReference>
<evidence type="ECO:0000259" key="1">
    <source>
        <dbReference type="SMART" id="SM00507"/>
    </source>
</evidence>
<dbReference type="Pfam" id="PF01844">
    <property type="entry name" value="HNH"/>
    <property type="match status" value="1"/>
</dbReference>
<dbReference type="Pfam" id="PF03235">
    <property type="entry name" value="GmrSD_N"/>
    <property type="match status" value="1"/>
</dbReference>
<dbReference type="PANTHER" id="PTHR39639:SF1">
    <property type="entry name" value="DUF262 DOMAIN-CONTAINING PROTEIN"/>
    <property type="match status" value="1"/>
</dbReference>
<dbReference type="InterPro" id="IPR015947">
    <property type="entry name" value="PUA-like_sf"/>
</dbReference>
<evidence type="ECO:0000313" key="2">
    <source>
        <dbReference type="EMBL" id="CUR35304.1"/>
    </source>
</evidence>
<dbReference type="InterPro" id="IPR003615">
    <property type="entry name" value="HNH_nuc"/>
</dbReference>
<protein>
    <recommendedName>
        <fullName evidence="1">HNH nuclease domain-containing protein</fullName>
    </recommendedName>
</protein>
<dbReference type="CDD" id="cd00085">
    <property type="entry name" value="HNHc"/>
    <property type="match status" value="1"/>
</dbReference>
<dbReference type="InterPro" id="IPR004919">
    <property type="entry name" value="GmrSD_N"/>
</dbReference>
<reference evidence="3" key="1">
    <citation type="submission" date="2015-10" db="EMBL/GenBank/DDBJ databases">
        <authorList>
            <person name="Regsiter A."/>
            <person name="william w."/>
        </authorList>
    </citation>
    <scope>NUCLEOTIDE SEQUENCE [LARGE SCALE GENOMIC DNA]</scope>
</reference>
<keyword evidence="3" id="KW-1185">Reference proteome</keyword>
<dbReference type="GO" id="GO:0004519">
    <property type="term" value="F:endonuclease activity"/>
    <property type="evidence" value="ECO:0007669"/>
    <property type="project" value="InterPro"/>
</dbReference>
<sequence length="579" mass="67998">MAYWLFQSNPKYYRILDAIQDLEQMPWLVNRFANQMSVGDGVLIWISGQDSGIYAIAKILELPQAINNFPDEDYWIDQERRIKDKNLTFAIIQFTNKLVNNPILRNQVKEDDILKELMVIRQPQSTNYAVTLGQWERVKQLINGIESIIPSRQSEEVDVEGNEEGDIVVEPQSVSLDKSDRSLSEYHKWYKKGRLIVDPEWQRQYVWDFKKASRLIESFLIGLPVPVIYLAFNEEGAREVIDGLQRLTSIFNFFDNEYELRGLEILRQFNGHKFNQLPQAYQNHLEDCTMRAFELPNDTDKNLKFLIFERLNTGGIVLNDMEIRNCLYRGQLNNLIRELAQLDEFLACVNQKNLDKRMKDRGLVLRYLAFLQMNYRNARKGMKNFLNEFLQAYRNPGVDKLNEFRDTFKKSMKAAYTIFGNQAFRLRTEKGSWSTQLNASIFQVLTVSFADYDLGALTRASDLIYEEYLDLISTDEKWVDSVKASTGEIQRIDYSFSTWKQRLAEVMKVTDPNDSQRVFSRQLKQEIYQQDPTCQICNQRITLINDAALDHEKHYWRGGKTIPDNARLVHRQCNLQREH</sequence>
<dbReference type="PANTHER" id="PTHR39639">
    <property type="entry name" value="CHROMOSOME 16, WHOLE GENOME SHOTGUN SEQUENCE"/>
    <property type="match status" value="1"/>
</dbReference>
<evidence type="ECO:0000313" key="3">
    <source>
        <dbReference type="Proteomes" id="UP000184315"/>
    </source>
</evidence>
<dbReference type="Gene3D" id="1.10.30.50">
    <property type="match status" value="1"/>
</dbReference>
<dbReference type="Proteomes" id="UP000184315">
    <property type="component" value="Unassembled WGS sequence"/>
</dbReference>
<dbReference type="InterPro" id="IPR002740">
    <property type="entry name" value="EVE_domain"/>
</dbReference>
<dbReference type="STRING" id="671072.PL9214650743"/>
<name>A0A1J1LRS3_9CYAN</name>
<dbReference type="GO" id="GO:0003676">
    <property type="term" value="F:nucleic acid binding"/>
    <property type="evidence" value="ECO:0007669"/>
    <property type="project" value="InterPro"/>
</dbReference>
<gene>
    <name evidence="2" type="ORF">PL9214650743</name>
</gene>
<dbReference type="InterPro" id="IPR002711">
    <property type="entry name" value="HNH"/>
</dbReference>
<feature type="domain" description="HNH nuclease" evidence="1">
    <location>
        <begin position="522"/>
        <end position="575"/>
    </location>
</feature>
<dbReference type="Pfam" id="PF01878">
    <property type="entry name" value="EVE"/>
    <property type="match status" value="1"/>
</dbReference>
<dbReference type="EMBL" id="CZDF01000172">
    <property type="protein sequence ID" value="CUR35304.1"/>
    <property type="molecule type" value="Genomic_DNA"/>
</dbReference>